<reference evidence="10 11" key="1">
    <citation type="submission" date="2018-06" db="EMBL/GenBank/DDBJ databases">
        <title>Genomic Encyclopedia of Type Strains, Phase III (KMG-III): the genomes of soil and plant-associated and newly described type strains.</title>
        <authorList>
            <person name="Whitman W."/>
        </authorList>
    </citation>
    <scope>NUCLEOTIDE SEQUENCE [LARGE SCALE GENOMIC DNA]</scope>
    <source>
        <strain evidence="10 11">CECT 7646</strain>
    </source>
</reference>
<gene>
    <name evidence="9" type="primary">fur</name>
    <name evidence="10" type="ORF">DFQ15_12615</name>
</gene>
<evidence type="ECO:0000256" key="1">
    <source>
        <dbReference type="ARBA" id="ARBA00007957"/>
    </source>
</evidence>
<dbReference type="InterPro" id="IPR002481">
    <property type="entry name" value="FUR"/>
</dbReference>
<comment type="subcellular location">
    <subcellularLocation>
        <location evidence="9">Cytoplasm</location>
    </subcellularLocation>
</comment>
<evidence type="ECO:0000256" key="7">
    <source>
        <dbReference type="PIRSR" id="PIRSR602481-1"/>
    </source>
</evidence>
<comment type="cofactor">
    <cofactor evidence="8">
        <name>Mn(2+)</name>
        <dbReference type="ChEBI" id="CHEBI:29035"/>
    </cofactor>
    <cofactor evidence="8">
        <name>Fe(2+)</name>
        <dbReference type="ChEBI" id="CHEBI:29033"/>
    </cofactor>
    <text evidence="8">Binds 1 Mn(2+) or Fe(2+) ion per subunit.</text>
</comment>
<dbReference type="PANTHER" id="PTHR33202">
    <property type="entry name" value="ZINC UPTAKE REGULATION PROTEIN"/>
    <property type="match status" value="1"/>
</dbReference>
<dbReference type="PANTHER" id="PTHR33202:SF22">
    <property type="entry name" value="HYDROGEN PEROXIDE SENSITIVE REPRESSOR"/>
    <property type="match status" value="1"/>
</dbReference>
<evidence type="ECO:0000256" key="2">
    <source>
        <dbReference type="ARBA" id="ARBA00022491"/>
    </source>
</evidence>
<dbReference type="Pfam" id="PF01475">
    <property type="entry name" value="FUR"/>
    <property type="match status" value="1"/>
</dbReference>
<keyword evidence="6 9" id="KW-0804">Transcription</keyword>
<accession>A0A318SEM4</accession>
<protein>
    <recommendedName>
        <fullName evidence="9">Ferric uptake regulation protein</fullName>
    </recommendedName>
</protein>
<keyword evidence="5 9" id="KW-0238">DNA-binding</keyword>
<dbReference type="AlphaFoldDB" id="A0A318SEM4"/>
<evidence type="ECO:0000313" key="11">
    <source>
        <dbReference type="Proteomes" id="UP000247540"/>
    </source>
</evidence>
<dbReference type="SUPFAM" id="SSF46785">
    <property type="entry name" value="Winged helix' DNA-binding domain"/>
    <property type="match status" value="1"/>
</dbReference>
<feature type="binding site" evidence="7">
    <location>
        <position position="87"/>
    </location>
    <ligand>
        <name>Zn(2+)</name>
        <dbReference type="ChEBI" id="CHEBI:29105"/>
    </ligand>
</feature>
<comment type="similarity">
    <text evidence="1 9">Belongs to the Fur family.</text>
</comment>
<dbReference type="GO" id="GO:0000976">
    <property type="term" value="F:transcription cis-regulatory region binding"/>
    <property type="evidence" value="ECO:0007669"/>
    <property type="project" value="TreeGrafter"/>
</dbReference>
<dbReference type="Gene3D" id="1.10.10.10">
    <property type="entry name" value="Winged helix-like DNA-binding domain superfamily/Winged helix DNA-binding domain"/>
    <property type="match status" value="1"/>
</dbReference>
<dbReference type="EMBL" id="QJTC01000026">
    <property type="protein sequence ID" value="PYE74296.1"/>
    <property type="molecule type" value="Genomic_DNA"/>
</dbReference>
<dbReference type="Gene3D" id="3.30.1490.190">
    <property type="match status" value="1"/>
</dbReference>
<proteinExistence type="inferred from homology"/>
<dbReference type="GO" id="GO:0003700">
    <property type="term" value="F:DNA-binding transcription factor activity"/>
    <property type="evidence" value="ECO:0007669"/>
    <property type="project" value="UniProtKB-UniRule"/>
</dbReference>
<dbReference type="GO" id="GO:0008270">
    <property type="term" value="F:zinc ion binding"/>
    <property type="evidence" value="ECO:0007669"/>
    <property type="project" value="TreeGrafter"/>
</dbReference>
<dbReference type="GO" id="GO:0005737">
    <property type="term" value="C:cytoplasm"/>
    <property type="evidence" value="ECO:0007669"/>
    <property type="project" value="UniProtKB-SubCell"/>
</dbReference>
<dbReference type="Proteomes" id="UP000247540">
    <property type="component" value="Unassembled WGS sequence"/>
</dbReference>
<keyword evidence="2 9" id="KW-0678">Repressor</keyword>
<name>A0A318SEM4_9BURK</name>
<keyword evidence="3 7" id="KW-0862">Zinc</keyword>
<dbReference type="GO" id="GO:1900376">
    <property type="term" value="P:regulation of secondary metabolite biosynthetic process"/>
    <property type="evidence" value="ECO:0007669"/>
    <property type="project" value="TreeGrafter"/>
</dbReference>
<keyword evidence="8 9" id="KW-0408">Iron</keyword>
<comment type="cofactor">
    <cofactor evidence="7">
        <name>Zn(2+)</name>
        <dbReference type="ChEBI" id="CHEBI:29105"/>
    </cofactor>
    <text evidence="7">Binds 1 zinc ion per subunit.</text>
</comment>
<evidence type="ECO:0000256" key="8">
    <source>
        <dbReference type="PIRSR" id="PIRSR602481-2"/>
    </source>
</evidence>
<organism evidence="10 11">
    <name type="scientific">Xylophilus ampelinus</name>
    <dbReference type="NCBI Taxonomy" id="54067"/>
    <lineage>
        <taxon>Bacteria</taxon>
        <taxon>Pseudomonadati</taxon>
        <taxon>Pseudomonadota</taxon>
        <taxon>Betaproteobacteria</taxon>
        <taxon>Burkholderiales</taxon>
        <taxon>Xylophilus</taxon>
    </lineage>
</organism>
<keyword evidence="4 9" id="KW-0805">Transcription regulation</keyword>
<comment type="caution">
    <text evidence="10">The sequence shown here is derived from an EMBL/GenBank/DDBJ whole genome shotgun (WGS) entry which is preliminary data.</text>
</comment>
<feature type="binding site" evidence="7">
    <location>
        <position position="84"/>
    </location>
    <ligand>
        <name>Zn(2+)</name>
        <dbReference type="ChEBI" id="CHEBI:29105"/>
    </ligand>
</feature>
<evidence type="ECO:0000313" key="10">
    <source>
        <dbReference type="EMBL" id="PYE74296.1"/>
    </source>
</evidence>
<dbReference type="InterPro" id="IPR043135">
    <property type="entry name" value="Fur_C"/>
</dbReference>
<keyword evidence="7 9" id="KW-0479">Metal-binding</keyword>
<dbReference type="CDD" id="cd07153">
    <property type="entry name" value="Fur_like"/>
    <property type="match status" value="1"/>
</dbReference>
<evidence type="ECO:0000256" key="9">
    <source>
        <dbReference type="RuleBase" id="RU364037"/>
    </source>
</evidence>
<sequence length="135" mass="15079">MTTMERSTRQRSSIRQVLQTAGRPLLPAEILEAAQKEVAAMGVATVYRNLKLLLESGEIRAVELPGEAPRYESAHHAHHHHFQCRLCDRVFDVHRCPGDFKRLAPAGFQVDGHELTLYGLCADCSAAAVRQSKFE</sequence>
<evidence type="ECO:0000256" key="3">
    <source>
        <dbReference type="ARBA" id="ARBA00022833"/>
    </source>
</evidence>
<dbReference type="InterPro" id="IPR036388">
    <property type="entry name" value="WH-like_DNA-bd_sf"/>
</dbReference>
<feature type="binding site" evidence="8">
    <location>
        <position position="78"/>
    </location>
    <ligand>
        <name>Fe cation</name>
        <dbReference type="ChEBI" id="CHEBI:24875"/>
    </ligand>
</feature>
<feature type="binding site" evidence="7">
    <location>
        <position position="124"/>
    </location>
    <ligand>
        <name>Zn(2+)</name>
        <dbReference type="ChEBI" id="CHEBI:29105"/>
    </ligand>
</feature>
<feature type="binding site" evidence="7">
    <location>
        <position position="121"/>
    </location>
    <ligand>
        <name>Zn(2+)</name>
        <dbReference type="ChEBI" id="CHEBI:29105"/>
    </ligand>
</feature>
<dbReference type="GO" id="GO:0045892">
    <property type="term" value="P:negative regulation of DNA-templated transcription"/>
    <property type="evidence" value="ECO:0007669"/>
    <property type="project" value="TreeGrafter"/>
</dbReference>
<keyword evidence="11" id="KW-1185">Reference proteome</keyword>
<feature type="binding site" evidence="8">
    <location>
        <position position="113"/>
    </location>
    <ligand>
        <name>Fe cation</name>
        <dbReference type="ChEBI" id="CHEBI:24875"/>
    </ligand>
</feature>
<evidence type="ECO:0000256" key="5">
    <source>
        <dbReference type="ARBA" id="ARBA00023125"/>
    </source>
</evidence>
<comment type="subunit">
    <text evidence="9">Homodimer.</text>
</comment>
<keyword evidence="9" id="KW-0963">Cytoplasm</keyword>
<evidence type="ECO:0000256" key="4">
    <source>
        <dbReference type="ARBA" id="ARBA00023015"/>
    </source>
</evidence>
<dbReference type="InterPro" id="IPR036390">
    <property type="entry name" value="WH_DNA-bd_sf"/>
</dbReference>
<evidence type="ECO:0000256" key="6">
    <source>
        <dbReference type="ARBA" id="ARBA00023163"/>
    </source>
</evidence>